<dbReference type="Proteomes" id="UP000481861">
    <property type="component" value="Unassembled WGS sequence"/>
</dbReference>
<dbReference type="OrthoDB" id="5357734at2759"/>
<sequence length="81" mass="8555">LGRDVSMSPIEIAKAFAAPSLAGASDPNATSKRLLQDVGDKPIKYGTVWDAGSKLDTSVATLKFDDAERCEKPTNGQVFGQ</sequence>
<organism evidence="1 2">
    <name type="scientific">Massariosphaeria phaeospora</name>
    <dbReference type="NCBI Taxonomy" id="100035"/>
    <lineage>
        <taxon>Eukaryota</taxon>
        <taxon>Fungi</taxon>
        <taxon>Dikarya</taxon>
        <taxon>Ascomycota</taxon>
        <taxon>Pezizomycotina</taxon>
        <taxon>Dothideomycetes</taxon>
        <taxon>Pleosporomycetidae</taxon>
        <taxon>Pleosporales</taxon>
        <taxon>Pleosporales incertae sedis</taxon>
        <taxon>Massariosphaeria</taxon>
    </lineage>
</organism>
<accession>A0A7C8I4L4</accession>
<dbReference type="EMBL" id="JAADJZ010000025">
    <property type="protein sequence ID" value="KAF2866993.1"/>
    <property type="molecule type" value="Genomic_DNA"/>
</dbReference>
<gene>
    <name evidence="1" type="ORF">BDV95DRAFT_503759</name>
</gene>
<name>A0A7C8I4L4_9PLEO</name>
<comment type="caution">
    <text evidence="1">The sequence shown here is derived from an EMBL/GenBank/DDBJ whole genome shotgun (WGS) entry which is preliminary data.</text>
</comment>
<reference evidence="1 2" key="1">
    <citation type="submission" date="2020-01" db="EMBL/GenBank/DDBJ databases">
        <authorList>
            <consortium name="DOE Joint Genome Institute"/>
            <person name="Haridas S."/>
            <person name="Albert R."/>
            <person name="Binder M."/>
            <person name="Bloem J."/>
            <person name="Labutti K."/>
            <person name="Salamov A."/>
            <person name="Andreopoulos B."/>
            <person name="Baker S.E."/>
            <person name="Barry K."/>
            <person name="Bills G."/>
            <person name="Bluhm B.H."/>
            <person name="Cannon C."/>
            <person name="Castanera R."/>
            <person name="Culley D.E."/>
            <person name="Daum C."/>
            <person name="Ezra D."/>
            <person name="Gonzalez J.B."/>
            <person name="Henrissat B."/>
            <person name="Kuo A."/>
            <person name="Liang C."/>
            <person name="Lipzen A."/>
            <person name="Lutzoni F."/>
            <person name="Magnuson J."/>
            <person name="Mondo S."/>
            <person name="Nolan M."/>
            <person name="Ohm R."/>
            <person name="Pangilinan J."/>
            <person name="Park H.-J.H."/>
            <person name="Ramirez L."/>
            <person name="Alfaro M."/>
            <person name="Sun H."/>
            <person name="Tritt A."/>
            <person name="Yoshinaga Y."/>
            <person name="Zwiers L.-H.L."/>
            <person name="Turgeon B.G."/>
            <person name="Goodwin S.B."/>
            <person name="Spatafora J.W."/>
            <person name="Crous P.W."/>
            <person name="Grigoriev I.V."/>
        </authorList>
    </citation>
    <scope>NUCLEOTIDE SEQUENCE [LARGE SCALE GENOMIC DNA]</scope>
    <source>
        <strain evidence="1 2">CBS 611.86</strain>
    </source>
</reference>
<dbReference type="AlphaFoldDB" id="A0A7C8I4L4"/>
<evidence type="ECO:0000313" key="1">
    <source>
        <dbReference type="EMBL" id="KAF2866993.1"/>
    </source>
</evidence>
<protein>
    <submittedName>
        <fullName evidence="1">Uncharacterized protein</fullName>
    </submittedName>
</protein>
<proteinExistence type="predicted"/>
<evidence type="ECO:0000313" key="2">
    <source>
        <dbReference type="Proteomes" id="UP000481861"/>
    </source>
</evidence>
<keyword evidence="2" id="KW-1185">Reference proteome</keyword>
<feature type="non-terminal residue" evidence="1">
    <location>
        <position position="1"/>
    </location>
</feature>